<evidence type="ECO:0000313" key="3">
    <source>
        <dbReference type="Proteomes" id="UP001596432"/>
    </source>
</evidence>
<dbReference type="AlphaFoldDB" id="A0ABD5XUQ9"/>
<feature type="transmembrane region" description="Helical" evidence="1">
    <location>
        <begin position="78"/>
        <end position="101"/>
    </location>
</feature>
<dbReference type="GeneID" id="78819098"/>
<dbReference type="Proteomes" id="UP001596432">
    <property type="component" value="Unassembled WGS sequence"/>
</dbReference>
<keyword evidence="1" id="KW-0812">Transmembrane</keyword>
<dbReference type="RefSeq" id="WP_274324456.1">
    <property type="nucleotide sequence ID" value="NZ_CP118158.1"/>
</dbReference>
<reference evidence="2 3" key="1">
    <citation type="journal article" date="2019" name="Int. J. Syst. Evol. Microbiol.">
        <title>The Global Catalogue of Microorganisms (GCM) 10K type strain sequencing project: providing services to taxonomists for standard genome sequencing and annotation.</title>
        <authorList>
            <consortium name="The Broad Institute Genomics Platform"/>
            <consortium name="The Broad Institute Genome Sequencing Center for Infectious Disease"/>
            <person name="Wu L."/>
            <person name="Ma J."/>
        </authorList>
    </citation>
    <scope>NUCLEOTIDE SEQUENCE [LARGE SCALE GENOMIC DNA]</scope>
    <source>
        <strain evidence="2 3">XZYJT29</strain>
    </source>
</reference>
<evidence type="ECO:0000256" key="1">
    <source>
        <dbReference type="SAM" id="Phobius"/>
    </source>
</evidence>
<comment type="caution">
    <text evidence="2">The sequence shown here is derived from an EMBL/GenBank/DDBJ whole genome shotgun (WGS) entry which is preliminary data.</text>
</comment>
<feature type="transmembrane region" description="Helical" evidence="1">
    <location>
        <begin position="46"/>
        <end position="66"/>
    </location>
</feature>
<keyword evidence="1" id="KW-0472">Membrane</keyword>
<keyword evidence="1" id="KW-1133">Transmembrane helix</keyword>
<gene>
    <name evidence="2" type="ORF">ACFQMA_03260</name>
</gene>
<organism evidence="2 3">
    <name type="scientific">Halosimplex aquaticum</name>
    <dbReference type="NCBI Taxonomy" id="3026162"/>
    <lineage>
        <taxon>Archaea</taxon>
        <taxon>Methanobacteriati</taxon>
        <taxon>Methanobacteriota</taxon>
        <taxon>Stenosarchaea group</taxon>
        <taxon>Halobacteria</taxon>
        <taxon>Halobacteriales</taxon>
        <taxon>Haloarculaceae</taxon>
        <taxon>Halosimplex</taxon>
    </lineage>
</organism>
<accession>A0ABD5XUQ9</accession>
<dbReference type="EMBL" id="JBHTAS010000001">
    <property type="protein sequence ID" value="MFC7138854.1"/>
    <property type="molecule type" value="Genomic_DNA"/>
</dbReference>
<sequence length="105" mass="10906">MAPALSRAPTERIRRVDVFAYVLGLMGPLYIGDFLVAAFAGTATTFGAGLAVIGGFALFVAAHMYRNPDAINDGTEPAPAYLYVLPVVSTGAFLVLAVGWVTGLA</sequence>
<name>A0ABD5XUQ9_9EURY</name>
<evidence type="ECO:0000313" key="2">
    <source>
        <dbReference type="EMBL" id="MFC7138854.1"/>
    </source>
</evidence>
<keyword evidence="3" id="KW-1185">Reference proteome</keyword>
<feature type="transmembrane region" description="Helical" evidence="1">
    <location>
        <begin position="18"/>
        <end position="40"/>
    </location>
</feature>
<protein>
    <submittedName>
        <fullName evidence="2">Uncharacterized protein</fullName>
    </submittedName>
</protein>
<proteinExistence type="predicted"/>